<keyword evidence="1" id="KW-0175">Coiled coil</keyword>
<reference evidence="2 3" key="1">
    <citation type="submission" date="2019-09" db="EMBL/GenBank/DDBJ databases">
        <authorList>
            <person name="Ou C."/>
        </authorList>
    </citation>
    <scope>NUCLEOTIDE SEQUENCE [LARGE SCALE GENOMIC DNA]</scope>
    <source>
        <strain evidence="2">S2</strain>
        <tissue evidence="2">Leaf</tissue>
    </source>
</reference>
<proteinExistence type="predicted"/>
<protein>
    <submittedName>
        <fullName evidence="2">Uncharacterized protein</fullName>
    </submittedName>
</protein>
<dbReference type="AlphaFoldDB" id="A0A5N5I6Z8"/>
<evidence type="ECO:0000256" key="1">
    <source>
        <dbReference type="SAM" id="Coils"/>
    </source>
</evidence>
<accession>A0A5N5I6Z8</accession>
<dbReference type="Proteomes" id="UP000327157">
    <property type="component" value="Chromosome 5"/>
</dbReference>
<reference evidence="2 3" key="3">
    <citation type="submission" date="2019-11" db="EMBL/GenBank/DDBJ databases">
        <title>A de novo genome assembly of a pear dwarfing rootstock.</title>
        <authorList>
            <person name="Wang F."/>
            <person name="Wang J."/>
            <person name="Li S."/>
            <person name="Zhang Y."/>
            <person name="Fang M."/>
            <person name="Ma L."/>
            <person name="Zhao Y."/>
            <person name="Jiang S."/>
        </authorList>
    </citation>
    <scope>NUCLEOTIDE SEQUENCE [LARGE SCALE GENOMIC DNA]</scope>
    <source>
        <strain evidence="2">S2</strain>
        <tissue evidence="2">Leaf</tissue>
    </source>
</reference>
<feature type="coiled-coil region" evidence="1">
    <location>
        <begin position="159"/>
        <end position="186"/>
    </location>
</feature>
<dbReference type="EMBL" id="SMOL01000004">
    <property type="protein sequence ID" value="KAB2635936.1"/>
    <property type="molecule type" value="Genomic_DNA"/>
</dbReference>
<evidence type="ECO:0000313" key="3">
    <source>
        <dbReference type="Proteomes" id="UP000327157"/>
    </source>
</evidence>
<name>A0A5N5I6Z8_9ROSA</name>
<gene>
    <name evidence="2" type="ORF">D8674_026470</name>
</gene>
<dbReference type="OrthoDB" id="1834961at2759"/>
<evidence type="ECO:0000313" key="2">
    <source>
        <dbReference type="EMBL" id="KAB2635936.1"/>
    </source>
</evidence>
<organism evidence="2 3">
    <name type="scientific">Pyrus ussuriensis x Pyrus communis</name>
    <dbReference type="NCBI Taxonomy" id="2448454"/>
    <lineage>
        <taxon>Eukaryota</taxon>
        <taxon>Viridiplantae</taxon>
        <taxon>Streptophyta</taxon>
        <taxon>Embryophyta</taxon>
        <taxon>Tracheophyta</taxon>
        <taxon>Spermatophyta</taxon>
        <taxon>Magnoliopsida</taxon>
        <taxon>eudicotyledons</taxon>
        <taxon>Gunneridae</taxon>
        <taxon>Pentapetalae</taxon>
        <taxon>rosids</taxon>
        <taxon>fabids</taxon>
        <taxon>Rosales</taxon>
        <taxon>Rosaceae</taxon>
        <taxon>Amygdaloideae</taxon>
        <taxon>Maleae</taxon>
        <taxon>Pyrus</taxon>
    </lineage>
</organism>
<reference evidence="3" key="2">
    <citation type="submission" date="2019-10" db="EMBL/GenBank/DDBJ databases">
        <title>A de novo genome assembly of a pear dwarfing rootstock.</title>
        <authorList>
            <person name="Wang F."/>
            <person name="Wang J."/>
            <person name="Li S."/>
            <person name="Zhang Y."/>
            <person name="Fang M."/>
            <person name="Ma L."/>
            <person name="Zhao Y."/>
            <person name="Jiang S."/>
        </authorList>
    </citation>
    <scope>NUCLEOTIDE SEQUENCE [LARGE SCALE GENOMIC DNA]</scope>
</reference>
<keyword evidence="3" id="KW-1185">Reference proteome</keyword>
<sequence length="284" mass="32562">MSDVSLHSVEHAKIVNVPCEQPPEYDVALCVNHFRRILNNKGKEIKKVGESSKNSKYQFHGKLTFGRKQGRFTSRRVKLSSREYGLCFSCVGSRHRATECAKNRESKITYDELCIKYDNFFYETCTTKRKMIELSKKVIELQKENMFLHLDKIFRSDVIATLEAQVQKLLESQENLMNQIHVLKANNVMYHKANWKQLLELNEANDKAIRLTIGAIKIDKMLSLGKPHGDKSGLGYVENESGSTGTKSRFVRESLPVVPKVNPSSKSRFILTCHHCGELEQIRP</sequence>
<comment type="caution">
    <text evidence="2">The sequence shown here is derived from an EMBL/GenBank/DDBJ whole genome shotgun (WGS) entry which is preliminary data.</text>
</comment>